<evidence type="ECO:0000256" key="1">
    <source>
        <dbReference type="ARBA" id="ARBA00004370"/>
    </source>
</evidence>
<keyword evidence="7" id="KW-0472">Membrane</keyword>
<organism evidence="11">
    <name type="scientific">marine sediment metagenome</name>
    <dbReference type="NCBI Taxonomy" id="412755"/>
    <lineage>
        <taxon>unclassified sequences</taxon>
        <taxon>metagenomes</taxon>
        <taxon>ecological metagenomes</taxon>
    </lineage>
</organism>
<keyword evidence="4" id="KW-0132">Cell division</keyword>
<proteinExistence type="inferred from homology"/>
<name>A0A0F9TXI9_9ZZZZ</name>
<feature type="region of interest" description="Disordered" evidence="9">
    <location>
        <begin position="1"/>
        <end position="24"/>
    </location>
</feature>
<evidence type="ECO:0000256" key="9">
    <source>
        <dbReference type="SAM" id="MobiDB-lite"/>
    </source>
</evidence>
<evidence type="ECO:0000256" key="2">
    <source>
        <dbReference type="ARBA" id="ARBA00022475"/>
    </source>
</evidence>
<comment type="subcellular location">
    <subcellularLocation>
        <location evidence="1">Membrane</location>
    </subcellularLocation>
</comment>
<dbReference type="GO" id="GO:0016020">
    <property type="term" value="C:membrane"/>
    <property type="evidence" value="ECO:0007669"/>
    <property type="project" value="UniProtKB-SubCell"/>
</dbReference>
<keyword evidence="3" id="KW-0997">Cell inner membrane</keyword>
<dbReference type="GO" id="GO:0090529">
    <property type="term" value="P:cell septum assembly"/>
    <property type="evidence" value="ECO:0007669"/>
    <property type="project" value="InterPro"/>
</dbReference>
<sequence length="287" mass="32281">MLGQMIRDSGTAPAARRKASSRGAVRIAPPAPRASIRSRLGKPSLDGLGGRLQSLLWPLLLVALGMGLYELGTRLMPLADRPVALITVEGELEYIDHDAVQLVIKPYLHESFLGIDLDGLHADLLAMPWVADASVRRVWPDKLVIDLDEQLPIARWGDQALLNNEGKAFAPQDISRFAQLPQLDGPERAKRRVMRHYQQFSSLLRPQGMVVSKLELRDRGSWFLTTEDGMEVLLGRDNLVEKMQRFMTIEQMLLQDRRELIARVDLRYSNGMAVAWREPVETTESGE</sequence>
<dbReference type="AlphaFoldDB" id="A0A0F9TXI9"/>
<evidence type="ECO:0000256" key="6">
    <source>
        <dbReference type="ARBA" id="ARBA00022989"/>
    </source>
</evidence>
<accession>A0A0F9TXI9</accession>
<evidence type="ECO:0000256" key="5">
    <source>
        <dbReference type="ARBA" id="ARBA00022692"/>
    </source>
</evidence>
<keyword evidence="5" id="KW-0812">Transmembrane</keyword>
<dbReference type="InterPro" id="IPR013685">
    <property type="entry name" value="POTRA_FtsQ_type"/>
</dbReference>
<comment type="caution">
    <text evidence="11">The sequence shown here is derived from an EMBL/GenBank/DDBJ whole genome shotgun (WGS) entry which is preliminary data.</text>
</comment>
<dbReference type="InterPro" id="IPR045335">
    <property type="entry name" value="FtsQ_C_sf"/>
</dbReference>
<dbReference type="Pfam" id="PF03799">
    <property type="entry name" value="FtsQ_DivIB_C"/>
    <property type="match status" value="1"/>
</dbReference>
<keyword evidence="2" id="KW-1003">Cell membrane</keyword>
<dbReference type="Gene3D" id="3.10.20.310">
    <property type="entry name" value="membrane protein fhac"/>
    <property type="match status" value="1"/>
</dbReference>
<evidence type="ECO:0000259" key="10">
    <source>
        <dbReference type="PROSITE" id="PS51779"/>
    </source>
</evidence>
<evidence type="ECO:0000256" key="3">
    <source>
        <dbReference type="ARBA" id="ARBA00022519"/>
    </source>
</evidence>
<dbReference type="Gene3D" id="3.40.50.11690">
    <property type="entry name" value="Cell division protein FtsQ/DivIB"/>
    <property type="match status" value="1"/>
</dbReference>
<keyword evidence="8" id="KW-0131">Cell cycle</keyword>
<feature type="domain" description="POTRA" evidence="10">
    <location>
        <begin position="81"/>
        <end position="150"/>
    </location>
</feature>
<dbReference type="EMBL" id="LAZR01000177">
    <property type="protein sequence ID" value="KKN84019.1"/>
    <property type="molecule type" value="Genomic_DNA"/>
</dbReference>
<dbReference type="PANTHER" id="PTHR35851:SF1">
    <property type="entry name" value="CELL DIVISION PROTEIN FTSQ"/>
    <property type="match status" value="1"/>
</dbReference>
<evidence type="ECO:0000256" key="7">
    <source>
        <dbReference type="ARBA" id="ARBA00023136"/>
    </source>
</evidence>
<evidence type="ECO:0000313" key="11">
    <source>
        <dbReference type="EMBL" id="KKN84019.1"/>
    </source>
</evidence>
<dbReference type="PANTHER" id="PTHR35851">
    <property type="entry name" value="CELL DIVISION PROTEIN FTSQ"/>
    <property type="match status" value="1"/>
</dbReference>
<evidence type="ECO:0000256" key="4">
    <source>
        <dbReference type="ARBA" id="ARBA00022618"/>
    </source>
</evidence>
<dbReference type="InterPro" id="IPR034746">
    <property type="entry name" value="POTRA"/>
</dbReference>
<gene>
    <name evidence="11" type="ORF">LCGC14_0293480</name>
</gene>
<keyword evidence="6" id="KW-1133">Transmembrane helix</keyword>
<reference evidence="11" key="1">
    <citation type="journal article" date="2015" name="Nature">
        <title>Complex archaea that bridge the gap between prokaryotes and eukaryotes.</title>
        <authorList>
            <person name="Spang A."/>
            <person name="Saw J.H."/>
            <person name="Jorgensen S.L."/>
            <person name="Zaremba-Niedzwiedzka K."/>
            <person name="Martijn J."/>
            <person name="Lind A.E."/>
            <person name="van Eijk R."/>
            <person name="Schleper C."/>
            <person name="Guy L."/>
            <person name="Ettema T.J."/>
        </authorList>
    </citation>
    <scope>NUCLEOTIDE SEQUENCE</scope>
</reference>
<dbReference type="InterPro" id="IPR026579">
    <property type="entry name" value="FtsQ"/>
</dbReference>
<dbReference type="Pfam" id="PF08478">
    <property type="entry name" value="POTRA_1"/>
    <property type="match status" value="1"/>
</dbReference>
<dbReference type="InterPro" id="IPR005548">
    <property type="entry name" value="Cell_div_FtsQ/DivIB_C"/>
</dbReference>
<dbReference type="PROSITE" id="PS51779">
    <property type="entry name" value="POTRA"/>
    <property type="match status" value="1"/>
</dbReference>
<evidence type="ECO:0000256" key="8">
    <source>
        <dbReference type="ARBA" id="ARBA00023306"/>
    </source>
</evidence>
<dbReference type="HAMAP" id="MF_00911">
    <property type="entry name" value="FtsQ_subfam"/>
    <property type="match status" value="1"/>
</dbReference>
<protein>
    <recommendedName>
        <fullName evidence="10">POTRA domain-containing protein</fullName>
    </recommendedName>
</protein>